<accession>A0A326U943</accession>
<dbReference type="InterPro" id="IPR011701">
    <property type="entry name" value="MFS"/>
</dbReference>
<dbReference type="Proteomes" id="UP000248806">
    <property type="component" value="Unassembled WGS sequence"/>
</dbReference>
<feature type="transmembrane region" description="Helical" evidence="6">
    <location>
        <begin position="31"/>
        <end position="56"/>
    </location>
</feature>
<feature type="transmembrane region" description="Helical" evidence="6">
    <location>
        <begin position="68"/>
        <end position="90"/>
    </location>
</feature>
<dbReference type="AlphaFoldDB" id="A0A326U943"/>
<feature type="transmembrane region" description="Helical" evidence="6">
    <location>
        <begin position="317"/>
        <end position="335"/>
    </location>
</feature>
<evidence type="ECO:0000256" key="6">
    <source>
        <dbReference type="SAM" id="Phobius"/>
    </source>
</evidence>
<keyword evidence="3 6" id="KW-1133">Transmembrane helix</keyword>
<dbReference type="RefSeq" id="WP_111321885.1">
    <property type="nucleotide sequence ID" value="NZ_BIFX01000003.1"/>
</dbReference>
<name>A0A326U943_THEHA</name>
<comment type="subcellular location">
    <subcellularLocation>
        <location evidence="1">Cell membrane</location>
        <topology evidence="1">Multi-pass membrane protein</topology>
    </subcellularLocation>
</comment>
<evidence type="ECO:0000313" key="8">
    <source>
        <dbReference type="EMBL" id="PZW31166.1"/>
    </source>
</evidence>
<feature type="region of interest" description="Disordered" evidence="5">
    <location>
        <begin position="1"/>
        <end position="20"/>
    </location>
</feature>
<evidence type="ECO:0000256" key="1">
    <source>
        <dbReference type="ARBA" id="ARBA00004651"/>
    </source>
</evidence>
<protein>
    <submittedName>
        <fullName evidence="8">Na+/melibiose symporter-like transporter</fullName>
    </submittedName>
</protein>
<feature type="domain" description="Major facilitator superfamily (MFS) profile" evidence="7">
    <location>
        <begin position="32"/>
        <end position="431"/>
    </location>
</feature>
<dbReference type="GO" id="GO:0022857">
    <property type="term" value="F:transmembrane transporter activity"/>
    <property type="evidence" value="ECO:0007669"/>
    <property type="project" value="InterPro"/>
</dbReference>
<feature type="transmembrane region" description="Helical" evidence="6">
    <location>
        <begin position="286"/>
        <end position="305"/>
    </location>
</feature>
<evidence type="ECO:0000256" key="4">
    <source>
        <dbReference type="ARBA" id="ARBA00023136"/>
    </source>
</evidence>
<dbReference type="EMBL" id="QKUF01000006">
    <property type="protein sequence ID" value="PZW31166.1"/>
    <property type="molecule type" value="Genomic_DNA"/>
</dbReference>
<proteinExistence type="predicted"/>
<dbReference type="PANTHER" id="PTHR23528">
    <property type="match status" value="1"/>
</dbReference>
<feature type="transmembrane region" description="Helical" evidence="6">
    <location>
        <begin position="341"/>
        <end position="367"/>
    </location>
</feature>
<sequence>MADMLAPSQPVPSSPQDTSDAERKVPWYFQLLYFFANLSGHLTIIPTVIFLLPMQIKLMDPHNAEFSLGWVEAVGGIASVIAAPIMGAISDRTTISLGRRRFWMLLSAVCAALSLFLLARSSTLWLLAVGWFLLQFFADTVTAMLQAVIPDRIPQKQRGLLSVYVGLAIPLAVMVGSIIIAVFLKNNKLTAYYVFMGAILLLTLFFSLVYKERPISRAEVPPFRWVDFLKNFWISPRKHPDFAWTFLTRLLFMLGYFAITAFLKLYMENALHYEALFPGKTVDQGILTVETLMTVTMVIGSFVGGIVSDKIQRRKPVVAISALIVMVACLFPALSTSWNALLAWAIILGLGYGSFFAVDTALATQVLPKASDRGKDIGIIAMAMALPQIFSPMIGSSVLWLSQKNYSFLFLTSAVLVLLSALLVRNIKSVR</sequence>
<feature type="transmembrane region" description="Helical" evidence="6">
    <location>
        <begin position="190"/>
        <end position="210"/>
    </location>
</feature>
<evidence type="ECO:0000313" key="9">
    <source>
        <dbReference type="Proteomes" id="UP000248806"/>
    </source>
</evidence>
<evidence type="ECO:0000256" key="3">
    <source>
        <dbReference type="ARBA" id="ARBA00022989"/>
    </source>
</evidence>
<feature type="transmembrane region" description="Helical" evidence="6">
    <location>
        <begin position="379"/>
        <end position="400"/>
    </location>
</feature>
<evidence type="ECO:0000256" key="5">
    <source>
        <dbReference type="SAM" id="MobiDB-lite"/>
    </source>
</evidence>
<dbReference type="Pfam" id="PF07690">
    <property type="entry name" value="MFS_1"/>
    <property type="match status" value="2"/>
</dbReference>
<dbReference type="InterPro" id="IPR036259">
    <property type="entry name" value="MFS_trans_sf"/>
</dbReference>
<dbReference type="Gene3D" id="1.20.1250.20">
    <property type="entry name" value="MFS general substrate transporter like domains"/>
    <property type="match status" value="2"/>
</dbReference>
<dbReference type="SUPFAM" id="SSF103473">
    <property type="entry name" value="MFS general substrate transporter"/>
    <property type="match status" value="1"/>
</dbReference>
<dbReference type="InterPro" id="IPR020846">
    <property type="entry name" value="MFS_dom"/>
</dbReference>
<gene>
    <name evidence="8" type="ORF">EI42_02263</name>
</gene>
<organism evidence="8 9">
    <name type="scientific">Thermosporothrix hazakensis</name>
    <dbReference type="NCBI Taxonomy" id="644383"/>
    <lineage>
        <taxon>Bacteria</taxon>
        <taxon>Bacillati</taxon>
        <taxon>Chloroflexota</taxon>
        <taxon>Ktedonobacteria</taxon>
        <taxon>Ktedonobacterales</taxon>
        <taxon>Thermosporotrichaceae</taxon>
        <taxon>Thermosporothrix</taxon>
    </lineage>
</organism>
<reference evidence="8 9" key="1">
    <citation type="submission" date="2018-06" db="EMBL/GenBank/DDBJ databases">
        <title>Genomic Encyclopedia of Archaeal and Bacterial Type Strains, Phase II (KMG-II): from individual species to whole genera.</title>
        <authorList>
            <person name="Goeker M."/>
        </authorList>
    </citation>
    <scope>NUCLEOTIDE SEQUENCE [LARGE SCALE GENOMIC DNA]</scope>
    <source>
        <strain evidence="8 9">ATCC BAA-1881</strain>
    </source>
</reference>
<evidence type="ECO:0000259" key="7">
    <source>
        <dbReference type="PROSITE" id="PS50850"/>
    </source>
</evidence>
<feature type="transmembrane region" description="Helical" evidence="6">
    <location>
        <begin position="102"/>
        <end position="119"/>
    </location>
</feature>
<feature type="transmembrane region" description="Helical" evidence="6">
    <location>
        <begin position="125"/>
        <end position="149"/>
    </location>
</feature>
<feature type="transmembrane region" description="Helical" evidence="6">
    <location>
        <begin position="161"/>
        <end position="184"/>
    </location>
</feature>
<keyword evidence="2 6" id="KW-0812">Transmembrane</keyword>
<evidence type="ECO:0000256" key="2">
    <source>
        <dbReference type="ARBA" id="ARBA00022692"/>
    </source>
</evidence>
<feature type="transmembrane region" description="Helical" evidence="6">
    <location>
        <begin position="406"/>
        <end position="424"/>
    </location>
</feature>
<dbReference type="GO" id="GO:0005886">
    <property type="term" value="C:plasma membrane"/>
    <property type="evidence" value="ECO:0007669"/>
    <property type="project" value="UniProtKB-SubCell"/>
</dbReference>
<keyword evidence="9" id="KW-1185">Reference proteome</keyword>
<dbReference type="PROSITE" id="PS50850">
    <property type="entry name" value="MFS"/>
    <property type="match status" value="1"/>
</dbReference>
<dbReference type="PANTHER" id="PTHR23528:SF1">
    <property type="entry name" value="MAJOR FACILITATOR SUPERFAMILY (MFS) PROFILE DOMAIN-CONTAINING PROTEIN"/>
    <property type="match status" value="1"/>
</dbReference>
<comment type="caution">
    <text evidence="8">The sequence shown here is derived from an EMBL/GenBank/DDBJ whole genome shotgun (WGS) entry which is preliminary data.</text>
</comment>
<keyword evidence="4 6" id="KW-0472">Membrane</keyword>
<dbReference type="OrthoDB" id="9764596at2"/>
<feature type="transmembrane region" description="Helical" evidence="6">
    <location>
        <begin position="246"/>
        <end position="266"/>
    </location>
</feature>